<sequence>MHNKNLPGRAGLTPRFEDGVKTFIEWAKGQRRYMDGEKLGAIAESARTQNLEHPMKSVIICVCEGLRLNIIIEFRMARILCRIIMRLLVSLKCRRSQPQLPMLRNIALQSHSTERYYNTKKLVKDLGLPIEKIHDCKNGCMLYWKDDVDLEYYKFYRDGRYNADHTERSPHMQSLEKLRNVRLGLCTDGFAPHGQYIRTYSCWSVIITLYNLLSGMCMSSEYMFLMMHVGVRTYNHATDWVFMMRAVLMWTVNDLPTYEMTFGWSTVGVMGCPVCMDDTRAFHLQHGRKACYFDCHRQFLPAHHPYRRNKKTFTKNRVENKVARPRLIGDQILDRVANISLAIEILLLLPDEVMDIKGKTKDNMNARRNLMIICNCLELELDERRPNVIFKVVYTVGKKQKRRKLIPIAFCEILPEHVWNALTEVDVPLEKFLHELKKKVKNKAHVEASIVEKIGLFTSQYFKLDMQSKRSMPCKNDECMSNNDGFQVSIFNYPGRANGVMK</sequence>
<protein>
    <recommendedName>
        <fullName evidence="3">Transposase</fullName>
    </recommendedName>
</protein>
<dbReference type="InterPro" id="IPR004242">
    <property type="entry name" value="Transposase_21"/>
</dbReference>
<organism evidence="1 2">
    <name type="scientific">Sesamum angolense</name>
    <dbReference type="NCBI Taxonomy" id="2727404"/>
    <lineage>
        <taxon>Eukaryota</taxon>
        <taxon>Viridiplantae</taxon>
        <taxon>Streptophyta</taxon>
        <taxon>Embryophyta</taxon>
        <taxon>Tracheophyta</taxon>
        <taxon>Spermatophyta</taxon>
        <taxon>Magnoliopsida</taxon>
        <taxon>eudicotyledons</taxon>
        <taxon>Gunneridae</taxon>
        <taxon>Pentapetalae</taxon>
        <taxon>asterids</taxon>
        <taxon>lamiids</taxon>
        <taxon>Lamiales</taxon>
        <taxon>Pedaliaceae</taxon>
        <taxon>Sesamum</taxon>
    </lineage>
</organism>
<dbReference type="PANTHER" id="PTHR10775">
    <property type="entry name" value="OS08G0208400 PROTEIN"/>
    <property type="match status" value="1"/>
</dbReference>
<dbReference type="PANTHER" id="PTHR10775:SF166">
    <property type="entry name" value="OS04G0146034 PROTEIN"/>
    <property type="match status" value="1"/>
</dbReference>
<dbReference type="Pfam" id="PF02992">
    <property type="entry name" value="Transposase_21"/>
    <property type="match status" value="2"/>
</dbReference>
<gene>
    <name evidence="1" type="ORF">Sango_0788000</name>
</gene>
<dbReference type="AlphaFoldDB" id="A0AAE2C059"/>
<reference evidence="1" key="2">
    <citation type="journal article" date="2024" name="Plant">
        <title>Genomic evolution and insights into agronomic trait innovations of Sesamum species.</title>
        <authorList>
            <person name="Miao H."/>
            <person name="Wang L."/>
            <person name="Qu L."/>
            <person name="Liu H."/>
            <person name="Sun Y."/>
            <person name="Le M."/>
            <person name="Wang Q."/>
            <person name="Wei S."/>
            <person name="Zheng Y."/>
            <person name="Lin W."/>
            <person name="Duan Y."/>
            <person name="Cao H."/>
            <person name="Xiong S."/>
            <person name="Wang X."/>
            <person name="Wei L."/>
            <person name="Li C."/>
            <person name="Ma Q."/>
            <person name="Ju M."/>
            <person name="Zhao R."/>
            <person name="Li G."/>
            <person name="Mu C."/>
            <person name="Tian Q."/>
            <person name="Mei H."/>
            <person name="Zhang T."/>
            <person name="Gao T."/>
            <person name="Zhang H."/>
        </authorList>
    </citation>
    <scope>NUCLEOTIDE SEQUENCE</scope>
    <source>
        <strain evidence="1">K16</strain>
    </source>
</reference>
<evidence type="ECO:0008006" key="3">
    <source>
        <dbReference type="Google" id="ProtNLM"/>
    </source>
</evidence>
<evidence type="ECO:0000313" key="2">
    <source>
        <dbReference type="Proteomes" id="UP001289374"/>
    </source>
</evidence>
<reference evidence="1" key="1">
    <citation type="submission" date="2020-06" db="EMBL/GenBank/DDBJ databases">
        <authorList>
            <person name="Li T."/>
            <person name="Hu X."/>
            <person name="Zhang T."/>
            <person name="Song X."/>
            <person name="Zhang H."/>
            <person name="Dai N."/>
            <person name="Sheng W."/>
            <person name="Hou X."/>
            <person name="Wei L."/>
        </authorList>
    </citation>
    <scope>NUCLEOTIDE SEQUENCE</scope>
    <source>
        <strain evidence="1">K16</strain>
        <tissue evidence="1">Leaf</tissue>
    </source>
</reference>
<accession>A0AAE2C059</accession>
<keyword evidence="2" id="KW-1185">Reference proteome</keyword>
<proteinExistence type="predicted"/>
<comment type="caution">
    <text evidence="1">The sequence shown here is derived from an EMBL/GenBank/DDBJ whole genome shotgun (WGS) entry which is preliminary data.</text>
</comment>
<name>A0AAE2C059_9LAMI</name>
<dbReference type="Proteomes" id="UP001289374">
    <property type="component" value="Unassembled WGS sequence"/>
</dbReference>
<evidence type="ECO:0000313" key="1">
    <source>
        <dbReference type="EMBL" id="KAK4404194.1"/>
    </source>
</evidence>
<dbReference type="EMBL" id="JACGWL010000004">
    <property type="protein sequence ID" value="KAK4404194.1"/>
    <property type="molecule type" value="Genomic_DNA"/>
</dbReference>